<gene>
    <name evidence="2" type="ORF">SBRCBS47491_000724</name>
</gene>
<organism evidence="2 3">
    <name type="scientific">Sporothrix bragantina</name>
    <dbReference type="NCBI Taxonomy" id="671064"/>
    <lineage>
        <taxon>Eukaryota</taxon>
        <taxon>Fungi</taxon>
        <taxon>Dikarya</taxon>
        <taxon>Ascomycota</taxon>
        <taxon>Pezizomycotina</taxon>
        <taxon>Sordariomycetes</taxon>
        <taxon>Sordariomycetidae</taxon>
        <taxon>Ophiostomatales</taxon>
        <taxon>Ophiostomataceae</taxon>
        <taxon>Sporothrix</taxon>
    </lineage>
</organism>
<keyword evidence="3" id="KW-1185">Reference proteome</keyword>
<dbReference type="Proteomes" id="UP001642406">
    <property type="component" value="Unassembled WGS sequence"/>
</dbReference>
<sequence length="217" mass="24021">MPSADYSIDACDHEDFRGANRDQQRWTNHTQKWGRDREPACADCYHDSEECQKAVPLGTYMRGVNLAKMTKTLRPPRLDTSNFNKLNRVTGWTKPVRRQHTTTDALAEVQIANTMTSSFIVSSSYTPVTSTAPISDAPLGSELDAPLDDGAAPLRSLPLAAFVKEPSVKDTERMVNREYEIVDSNGSTATGRRARELLRQSPTSSAVPTTDGDFELI</sequence>
<accession>A0ABP0ASP3</accession>
<protein>
    <recommendedName>
        <fullName evidence="4">Integral membrane protein</fullName>
    </recommendedName>
</protein>
<name>A0ABP0ASP3_9PEZI</name>
<feature type="region of interest" description="Disordered" evidence="1">
    <location>
        <begin position="184"/>
        <end position="217"/>
    </location>
</feature>
<evidence type="ECO:0000256" key="1">
    <source>
        <dbReference type="SAM" id="MobiDB-lite"/>
    </source>
</evidence>
<reference evidence="2 3" key="1">
    <citation type="submission" date="2024-01" db="EMBL/GenBank/DDBJ databases">
        <authorList>
            <person name="Allen C."/>
            <person name="Tagirdzhanova G."/>
        </authorList>
    </citation>
    <scope>NUCLEOTIDE SEQUENCE [LARGE SCALE GENOMIC DNA]</scope>
</reference>
<evidence type="ECO:0008006" key="4">
    <source>
        <dbReference type="Google" id="ProtNLM"/>
    </source>
</evidence>
<comment type="caution">
    <text evidence="2">The sequence shown here is derived from an EMBL/GenBank/DDBJ whole genome shotgun (WGS) entry which is preliminary data.</text>
</comment>
<dbReference type="EMBL" id="CAWUHC010000004">
    <property type="protein sequence ID" value="CAK7210283.1"/>
    <property type="molecule type" value="Genomic_DNA"/>
</dbReference>
<evidence type="ECO:0000313" key="3">
    <source>
        <dbReference type="Proteomes" id="UP001642406"/>
    </source>
</evidence>
<evidence type="ECO:0000313" key="2">
    <source>
        <dbReference type="EMBL" id="CAK7210283.1"/>
    </source>
</evidence>
<proteinExistence type="predicted"/>